<evidence type="ECO:0000256" key="1">
    <source>
        <dbReference type="PROSITE-ProRule" id="PRU00339"/>
    </source>
</evidence>
<accession>A0ABS6BTL0</accession>
<evidence type="ECO:0000313" key="3">
    <source>
        <dbReference type="Proteomes" id="UP000776252"/>
    </source>
</evidence>
<proteinExistence type="predicted"/>
<dbReference type="InterPro" id="IPR019734">
    <property type="entry name" value="TPR_rpt"/>
</dbReference>
<name>A0ABS6BTL0_9CLOT</name>
<sequence length="79" mass="9437">MSKYEKAMPHLFDSIKISQRQSICDLQILIYLTIGDTYFDAGEYEKSLEYYNYAEKIANKITDSKNYFKNTYEYYTAKI</sequence>
<dbReference type="Proteomes" id="UP000776252">
    <property type="component" value="Unassembled WGS sequence"/>
</dbReference>
<dbReference type="EMBL" id="JAHLDV010000022">
    <property type="protein sequence ID" value="MBU3160246.1"/>
    <property type="molecule type" value="Genomic_DNA"/>
</dbReference>
<dbReference type="PROSITE" id="PS50005">
    <property type="entry name" value="TPR"/>
    <property type="match status" value="1"/>
</dbReference>
<evidence type="ECO:0000313" key="2">
    <source>
        <dbReference type="EMBL" id="MBU3160246.1"/>
    </source>
</evidence>
<gene>
    <name evidence="2" type="ORF">KPL37_10840</name>
</gene>
<keyword evidence="3" id="KW-1185">Reference proteome</keyword>
<organism evidence="2 3">
    <name type="scientific">Clostridium frigoris</name>
    <dbReference type="NCBI Taxonomy" id="205327"/>
    <lineage>
        <taxon>Bacteria</taxon>
        <taxon>Bacillati</taxon>
        <taxon>Bacillota</taxon>
        <taxon>Clostridia</taxon>
        <taxon>Eubacteriales</taxon>
        <taxon>Clostridiaceae</taxon>
        <taxon>Clostridium</taxon>
    </lineage>
</organism>
<dbReference type="RefSeq" id="WP_216149205.1">
    <property type="nucleotide sequence ID" value="NZ_JAHLDV010000022.1"/>
</dbReference>
<protein>
    <recommendedName>
        <fullName evidence="4">Tetratricopeptide repeat-containing protein</fullName>
    </recommendedName>
</protein>
<reference evidence="2 3" key="1">
    <citation type="submission" date="2021-06" db="EMBL/GenBank/DDBJ databases">
        <title>Clostridia strains as spoilage organisms.</title>
        <authorList>
            <person name="Wambui J."/>
            <person name="Stephan R."/>
            <person name="Stevens M.J.A."/>
        </authorList>
    </citation>
    <scope>NUCLEOTIDE SEQUENCE [LARGE SCALE GENOMIC DNA]</scope>
    <source>
        <strain evidence="2 3">DSM 14204</strain>
    </source>
</reference>
<comment type="caution">
    <text evidence="2">The sequence shown here is derived from an EMBL/GenBank/DDBJ whole genome shotgun (WGS) entry which is preliminary data.</text>
</comment>
<keyword evidence="1" id="KW-0802">TPR repeat</keyword>
<feature type="repeat" description="TPR" evidence="1">
    <location>
        <begin position="28"/>
        <end position="61"/>
    </location>
</feature>
<evidence type="ECO:0008006" key="4">
    <source>
        <dbReference type="Google" id="ProtNLM"/>
    </source>
</evidence>